<evidence type="ECO:0000259" key="13">
    <source>
        <dbReference type="Pfam" id="PF02581"/>
    </source>
</evidence>
<dbReference type="Pfam" id="PF02581">
    <property type="entry name" value="TMP-TENI"/>
    <property type="match status" value="1"/>
</dbReference>
<dbReference type="GO" id="GO:0009229">
    <property type="term" value="P:thiamine diphosphate biosynthetic process"/>
    <property type="evidence" value="ECO:0007669"/>
    <property type="project" value="UniProtKB-UniRule"/>
</dbReference>
<evidence type="ECO:0000256" key="8">
    <source>
        <dbReference type="ARBA" id="ARBA00047883"/>
    </source>
</evidence>
<dbReference type="Proteomes" id="UP000001989">
    <property type="component" value="Chromosome"/>
</dbReference>
<comment type="catalytic activity">
    <reaction evidence="7 9 10">
        <text>2-(2-carboxy-4-methylthiazol-5-yl)ethyl phosphate + 4-amino-2-methyl-5-(diphosphooxymethyl)pyrimidine + 2 H(+) = thiamine phosphate + CO2 + diphosphate</text>
        <dbReference type="Rhea" id="RHEA:47848"/>
        <dbReference type="ChEBI" id="CHEBI:15378"/>
        <dbReference type="ChEBI" id="CHEBI:16526"/>
        <dbReference type="ChEBI" id="CHEBI:33019"/>
        <dbReference type="ChEBI" id="CHEBI:37575"/>
        <dbReference type="ChEBI" id="CHEBI:57841"/>
        <dbReference type="ChEBI" id="CHEBI:62890"/>
        <dbReference type="EC" id="2.5.1.3"/>
    </reaction>
</comment>
<feature type="binding site" evidence="9">
    <location>
        <begin position="181"/>
        <end position="183"/>
    </location>
    <ligand>
        <name>2-[(2R,5Z)-2-carboxy-4-methylthiazol-5(2H)-ylidene]ethyl phosphate</name>
        <dbReference type="ChEBI" id="CHEBI:62899"/>
    </ligand>
</feature>
<sequence length="255" mass="26620">MMAATAARSASTSHDHALERGMNDIDDLDDALSLDPGFADRFERDEGRPPCKLYLISPPAIDAGFAETLAAAIDAAPVVAAFQLRLKGIDEHRIAELARPLQAVCASREVAFIVNDSIGLAKRLDADGVHLGQEDGDPREARQALGPTAQIGVTCHDSRHLAMEAGEAGADYVAFGAFYETGTKPTKHRPEPSILGWWSTLFELPSVAIGGITPANAAPLIAAGADFLAVSGAVWNAPEGPAAGVRAFAALKGMG</sequence>
<feature type="binding site" evidence="9">
    <location>
        <position position="116"/>
    </location>
    <ligand>
        <name>Mg(2+)</name>
        <dbReference type="ChEBI" id="CHEBI:18420"/>
    </ligand>
</feature>
<keyword evidence="4 9" id="KW-0460">Magnesium</keyword>
<dbReference type="EMBL" id="CP000699">
    <property type="protein sequence ID" value="ABQ69499.1"/>
    <property type="molecule type" value="Genomic_DNA"/>
</dbReference>
<protein>
    <recommendedName>
        <fullName evidence="9">Thiamine-phosphate synthase</fullName>
        <shortName evidence="9">TP synthase</shortName>
        <shortName evidence="9">TPS</shortName>
        <ecNumber evidence="9">2.5.1.3</ecNumber>
    </recommendedName>
    <alternativeName>
        <fullName evidence="9">Thiamine-phosphate pyrophosphorylase</fullName>
        <shortName evidence="9">TMP pyrophosphorylase</shortName>
        <shortName evidence="9">TMP-PPase</shortName>
    </alternativeName>
</protein>
<feature type="binding site" evidence="9">
    <location>
        <position position="135"/>
    </location>
    <ligand>
        <name>Mg(2+)</name>
        <dbReference type="ChEBI" id="CHEBI:18420"/>
    </ligand>
</feature>
<comment type="pathway">
    <text evidence="1 9 11">Cofactor biosynthesis; thiamine diphosphate biosynthesis; thiamine phosphate from 4-amino-2-methyl-5-diphosphomethylpyrimidine and 4-methyl-5-(2-phosphoethyl)-thiazole: step 1/1.</text>
</comment>
<evidence type="ECO:0000256" key="12">
    <source>
        <dbReference type="SAM" id="MobiDB-lite"/>
    </source>
</evidence>
<dbReference type="GO" id="GO:0004789">
    <property type="term" value="F:thiamine-phosphate diphosphorylase activity"/>
    <property type="evidence" value="ECO:0007669"/>
    <property type="project" value="UniProtKB-UniRule"/>
</dbReference>
<name>A0A9J9LEP9_RHIWR</name>
<evidence type="ECO:0000256" key="2">
    <source>
        <dbReference type="ARBA" id="ARBA00022679"/>
    </source>
</evidence>
<dbReference type="InterPro" id="IPR013785">
    <property type="entry name" value="Aldolase_TIM"/>
</dbReference>
<dbReference type="GO" id="GO:0005737">
    <property type="term" value="C:cytoplasm"/>
    <property type="evidence" value="ECO:0007669"/>
    <property type="project" value="TreeGrafter"/>
</dbReference>
<feature type="domain" description="Thiamine phosphate synthase/TenI" evidence="13">
    <location>
        <begin position="53"/>
        <end position="234"/>
    </location>
</feature>
<comment type="similarity">
    <text evidence="9 10">Belongs to the thiamine-phosphate synthase family.</text>
</comment>
<dbReference type="InterPro" id="IPR034291">
    <property type="entry name" value="TMP_synthase"/>
</dbReference>
<dbReference type="Gene3D" id="3.20.20.70">
    <property type="entry name" value="Aldolase class I"/>
    <property type="match status" value="1"/>
</dbReference>
<gene>
    <name evidence="9" type="primary">thiE</name>
    <name evidence="14" type="ordered locus">Swit_3151</name>
</gene>
<comment type="function">
    <text evidence="9">Condenses 4-methyl-5-(beta-hydroxyethyl)thiazole monophosphate (THZ-P) and 2-methyl-4-amino-5-hydroxymethyl pyrimidine pyrophosphate (HMP-PP) to form thiamine monophosphate (TMP).</text>
</comment>
<organism evidence="14 15">
    <name type="scientific">Rhizorhabdus wittichii (strain DSM 6014 / CCUG 31198 / JCM 15750 / NBRC 105917 / EY 4224 / RW1)</name>
    <name type="common">Sphingomonas wittichii</name>
    <dbReference type="NCBI Taxonomy" id="392499"/>
    <lineage>
        <taxon>Bacteria</taxon>
        <taxon>Pseudomonadati</taxon>
        <taxon>Pseudomonadota</taxon>
        <taxon>Alphaproteobacteria</taxon>
        <taxon>Sphingomonadales</taxon>
        <taxon>Sphingomonadaceae</taxon>
        <taxon>Rhizorhabdus</taxon>
    </lineage>
</organism>
<keyword evidence="3 9" id="KW-0479">Metal-binding</keyword>
<feature type="binding site" evidence="9">
    <location>
        <begin position="83"/>
        <end position="87"/>
    </location>
    <ligand>
        <name>4-amino-2-methyl-5-(diphosphooxymethyl)pyrimidine</name>
        <dbReference type="ChEBI" id="CHEBI:57841"/>
    </ligand>
</feature>
<dbReference type="GO" id="GO:0000287">
    <property type="term" value="F:magnesium ion binding"/>
    <property type="evidence" value="ECO:0007669"/>
    <property type="project" value="UniProtKB-UniRule"/>
</dbReference>
<reference evidence="14 15" key="1">
    <citation type="journal article" date="2010" name="J. Bacteriol.">
        <title>Genome sequence of the dioxin-mineralizing bacterium Sphingomonas wittichii RW1.</title>
        <authorList>
            <person name="Miller T.R."/>
            <person name="Delcher A.L."/>
            <person name="Salzberg S.L."/>
            <person name="Saunders E."/>
            <person name="Detter J.C."/>
            <person name="Halden R.U."/>
        </authorList>
    </citation>
    <scope>NUCLEOTIDE SEQUENCE [LARGE SCALE GENOMIC DNA]</scope>
    <source>
        <strain evidence="15">DSM 6014 / CCUG 31198 / JCM 15750 / NBRC 105917 / EY 4224 / RW1</strain>
    </source>
</reference>
<comment type="caution">
    <text evidence="9">Lacks conserved residue(s) required for the propagation of feature annotation.</text>
</comment>
<evidence type="ECO:0000256" key="6">
    <source>
        <dbReference type="ARBA" id="ARBA00047334"/>
    </source>
</evidence>
<dbReference type="NCBIfam" id="TIGR00693">
    <property type="entry name" value="thiE"/>
    <property type="match status" value="1"/>
</dbReference>
<comment type="cofactor">
    <cofactor evidence="9">
        <name>Mg(2+)</name>
        <dbReference type="ChEBI" id="CHEBI:18420"/>
    </cofactor>
    <text evidence="9">Binds 1 Mg(2+) ion per subunit.</text>
</comment>
<dbReference type="GO" id="GO:0009228">
    <property type="term" value="P:thiamine biosynthetic process"/>
    <property type="evidence" value="ECO:0007669"/>
    <property type="project" value="UniProtKB-KW"/>
</dbReference>
<evidence type="ECO:0000256" key="10">
    <source>
        <dbReference type="RuleBase" id="RU003826"/>
    </source>
</evidence>
<feature type="compositionally biased region" description="Low complexity" evidence="12">
    <location>
        <begin position="1"/>
        <end position="12"/>
    </location>
</feature>
<dbReference type="CDD" id="cd00564">
    <property type="entry name" value="TMP_TenI"/>
    <property type="match status" value="1"/>
</dbReference>
<dbReference type="EC" id="2.5.1.3" evidence="9"/>
<evidence type="ECO:0000256" key="4">
    <source>
        <dbReference type="ARBA" id="ARBA00022842"/>
    </source>
</evidence>
<dbReference type="PANTHER" id="PTHR20857:SF15">
    <property type="entry name" value="THIAMINE-PHOSPHATE SYNTHASE"/>
    <property type="match status" value="1"/>
</dbReference>
<evidence type="ECO:0000313" key="15">
    <source>
        <dbReference type="Proteomes" id="UP000001989"/>
    </source>
</evidence>
<keyword evidence="2 9" id="KW-0808">Transferase</keyword>
<evidence type="ECO:0000256" key="9">
    <source>
        <dbReference type="HAMAP-Rule" id="MF_00097"/>
    </source>
</evidence>
<evidence type="ECO:0000256" key="3">
    <source>
        <dbReference type="ARBA" id="ARBA00022723"/>
    </source>
</evidence>
<comment type="catalytic activity">
    <reaction evidence="6 9 10">
        <text>4-methyl-5-(2-phosphooxyethyl)-thiazole + 4-amino-2-methyl-5-(diphosphooxymethyl)pyrimidine + H(+) = thiamine phosphate + diphosphate</text>
        <dbReference type="Rhea" id="RHEA:22328"/>
        <dbReference type="ChEBI" id="CHEBI:15378"/>
        <dbReference type="ChEBI" id="CHEBI:33019"/>
        <dbReference type="ChEBI" id="CHEBI:37575"/>
        <dbReference type="ChEBI" id="CHEBI:57841"/>
        <dbReference type="ChEBI" id="CHEBI:58296"/>
        <dbReference type="EC" id="2.5.1.3"/>
    </reaction>
</comment>
<feature type="binding site" evidence="9">
    <location>
        <position position="154"/>
    </location>
    <ligand>
        <name>4-amino-2-methyl-5-(diphosphooxymethyl)pyrimidine</name>
        <dbReference type="ChEBI" id="CHEBI:57841"/>
    </ligand>
</feature>
<feature type="region of interest" description="Disordered" evidence="12">
    <location>
        <begin position="1"/>
        <end position="20"/>
    </location>
</feature>
<evidence type="ECO:0000256" key="1">
    <source>
        <dbReference type="ARBA" id="ARBA00005165"/>
    </source>
</evidence>
<accession>A0A9J9LEP9</accession>
<dbReference type="OrthoDB" id="7159061at2"/>
<dbReference type="InterPro" id="IPR022998">
    <property type="entry name" value="ThiamineP_synth_TenI"/>
</dbReference>
<dbReference type="SUPFAM" id="SSF51391">
    <property type="entry name" value="Thiamin phosphate synthase"/>
    <property type="match status" value="1"/>
</dbReference>
<dbReference type="InterPro" id="IPR036206">
    <property type="entry name" value="ThiamineP_synth_sf"/>
</dbReference>
<feature type="binding site" evidence="9">
    <location>
        <position position="115"/>
    </location>
    <ligand>
        <name>4-amino-2-methyl-5-(diphosphooxymethyl)pyrimidine</name>
        <dbReference type="ChEBI" id="CHEBI:57841"/>
    </ligand>
</feature>
<evidence type="ECO:0000313" key="14">
    <source>
        <dbReference type="EMBL" id="ABQ69499.1"/>
    </source>
</evidence>
<proteinExistence type="inferred from homology"/>
<feature type="binding site" evidence="9">
    <location>
        <position position="184"/>
    </location>
    <ligand>
        <name>4-amino-2-methyl-5-(diphosphooxymethyl)pyrimidine</name>
        <dbReference type="ChEBI" id="CHEBI:57841"/>
    </ligand>
</feature>
<comment type="catalytic activity">
    <reaction evidence="8 9 10">
        <text>2-[(2R,5Z)-2-carboxy-4-methylthiazol-5(2H)-ylidene]ethyl phosphate + 4-amino-2-methyl-5-(diphosphooxymethyl)pyrimidine + 2 H(+) = thiamine phosphate + CO2 + diphosphate</text>
        <dbReference type="Rhea" id="RHEA:47844"/>
        <dbReference type="ChEBI" id="CHEBI:15378"/>
        <dbReference type="ChEBI" id="CHEBI:16526"/>
        <dbReference type="ChEBI" id="CHEBI:33019"/>
        <dbReference type="ChEBI" id="CHEBI:37575"/>
        <dbReference type="ChEBI" id="CHEBI:57841"/>
        <dbReference type="ChEBI" id="CHEBI:62899"/>
        <dbReference type="EC" id="2.5.1.3"/>
    </reaction>
</comment>
<dbReference type="KEGG" id="swi:Swit_3151"/>
<keyword evidence="5 9" id="KW-0784">Thiamine biosynthesis</keyword>
<keyword evidence="15" id="KW-1185">Reference proteome</keyword>
<feature type="binding site" evidence="9">
    <location>
        <position position="211"/>
    </location>
    <ligand>
        <name>2-[(2R,5Z)-2-carboxy-4-methylthiazol-5(2H)-ylidene]ethyl phosphate</name>
        <dbReference type="ChEBI" id="CHEBI:62899"/>
    </ligand>
</feature>
<dbReference type="AlphaFoldDB" id="A0A9J9LEP9"/>
<dbReference type="HAMAP" id="MF_00097">
    <property type="entry name" value="TMP_synthase"/>
    <property type="match status" value="1"/>
</dbReference>
<evidence type="ECO:0000256" key="5">
    <source>
        <dbReference type="ARBA" id="ARBA00022977"/>
    </source>
</evidence>
<evidence type="ECO:0000256" key="7">
    <source>
        <dbReference type="ARBA" id="ARBA00047851"/>
    </source>
</evidence>
<evidence type="ECO:0000256" key="11">
    <source>
        <dbReference type="RuleBase" id="RU004253"/>
    </source>
</evidence>
<dbReference type="PANTHER" id="PTHR20857">
    <property type="entry name" value="THIAMINE-PHOSPHATE PYROPHOSPHORYLASE"/>
    <property type="match status" value="1"/>
</dbReference>